<dbReference type="InterPro" id="IPR046346">
    <property type="entry name" value="Aminoacid_DH-like_N_sf"/>
</dbReference>
<comment type="similarity">
    <text evidence="1 3">Belongs to the Glu/Leu/Phe/Val dehydrogenases family.</text>
</comment>
<name>A0ABW8CJD2_9ACTN</name>
<sequence length="426" mass="45169">MTASPLSVPRPSPSTTATAPAPHLQVIWTDPVTGREGYVVIDRLVRGVSSGGLRMREGCTLDEVRGLAAGMSRKEALHYDPANRYIPLGGAKGGIDCSPHDPQARAVLSRFLDAVRSLLKHHWTTGEDLGLRQDTIDEVLAELGMDSSIEAIYPLLDDAAEARSRLADAFAVEVDGVLLAELVGGLGVAESALTALDHLGISRTSARAVVQGFGSMGGATARYLARAGVSVVGLADARGVIVNPDGLDVERFLRTRDGLGGIDRSQLRPGDTEADGDAWLDIDCEILVPAAVSYCIGVPEQARITARIIAEAANMPTLPEAEAALHARGTLVLPDFVANSATNAWWWWTLFGDIGADAEQAHRKVRDAMGRLTADMLTDAARYGSTPRQAALGVVDRKIGDIEARFGRPGEPAVVRTDGGRHGDPR</sequence>
<dbReference type="InterPro" id="IPR014362">
    <property type="entry name" value="Glu_DH"/>
</dbReference>
<keyword evidence="2 3" id="KW-0560">Oxidoreductase</keyword>
<evidence type="ECO:0000256" key="2">
    <source>
        <dbReference type="ARBA" id="ARBA00023002"/>
    </source>
</evidence>
<gene>
    <name evidence="5" type="ORF">ACIGXA_33725</name>
</gene>
<dbReference type="PIRSF" id="PIRSF000185">
    <property type="entry name" value="Glu_DH"/>
    <property type="match status" value="1"/>
</dbReference>
<dbReference type="PANTHER" id="PTHR11606:SF13">
    <property type="entry name" value="GLUTAMATE DEHYDROGENASE 1, MITOCHONDRIAL"/>
    <property type="match status" value="1"/>
</dbReference>
<dbReference type="Pfam" id="PF00208">
    <property type="entry name" value="ELFV_dehydrog"/>
    <property type="match status" value="1"/>
</dbReference>
<dbReference type="PANTHER" id="PTHR11606">
    <property type="entry name" value="GLUTAMATE DEHYDROGENASE"/>
    <property type="match status" value="1"/>
</dbReference>
<dbReference type="SUPFAM" id="SSF51735">
    <property type="entry name" value="NAD(P)-binding Rossmann-fold domains"/>
    <property type="match status" value="1"/>
</dbReference>
<evidence type="ECO:0000313" key="6">
    <source>
        <dbReference type="Proteomes" id="UP001614394"/>
    </source>
</evidence>
<dbReference type="PROSITE" id="PS00074">
    <property type="entry name" value="GLFV_DEHYDROGENASE"/>
    <property type="match status" value="1"/>
</dbReference>
<dbReference type="InterPro" id="IPR006096">
    <property type="entry name" value="Glu/Leu/Phe/Val/Trp_DH_C"/>
</dbReference>
<organism evidence="5 6">
    <name type="scientific">Streptomyces fildesensis</name>
    <dbReference type="NCBI Taxonomy" id="375757"/>
    <lineage>
        <taxon>Bacteria</taxon>
        <taxon>Bacillati</taxon>
        <taxon>Actinomycetota</taxon>
        <taxon>Actinomycetes</taxon>
        <taxon>Kitasatosporales</taxon>
        <taxon>Streptomycetaceae</taxon>
        <taxon>Streptomyces</taxon>
    </lineage>
</organism>
<dbReference type="Gene3D" id="3.40.50.10860">
    <property type="entry name" value="Leucine Dehydrogenase, chain A, domain 1"/>
    <property type="match status" value="1"/>
</dbReference>
<evidence type="ECO:0000256" key="3">
    <source>
        <dbReference type="PIRNR" id="PIRNR000185"/>
    </source>
</evidence>
<protein>
    <recommendedName>
        <fullName evidence="3">Glutamate dehydrogenase</fullName>
    </recommendedName>
</protein>
<comment type="caution">
    <text evidence="5">The sequence shown here is derived from an EMBL/GenBank/DDBJ whole genome shotgun (WGS) entry which is preliminary data.</text>
</comment>
<evidence type="ECO:0000256" key="1">
    <source>
        <dbReference type="ARBA" id="ARBA00006382"/>
    </source>
</evidence>
<proteinExistence type="inferred from homology"/>
<dbReference type="Proteomes" id="UP001614394">
    <property type="component" value="Unassembled WGS sequence"/>
</dbReference>
<accession>A0ABW8CJD2</accession>
<dbReference type="SMART" id="SM00839">
    <property type="entry name" value="ELFV_dehydrog"/>
    <property type="match status" value="1"/>
</dbReference>
<dbReference type="InterPro" id="IPR033524">
    <property type="entry name" value="Glu/Leu/Phe/Val_DH_AS"/>
</dbReference>
<dbReference type="RefSeq" id="WP_399656187.1">
    <property type="nucleotide sequence ID" value="NZ_JBITYG010000012.1"/>
</dbReference>
<dbReference type="Pfam" id="PF02812">
    <property type="entry name" value="ELFV_dehydrog_N"/>
    <property type="match status" value="1"/>
</dbReference>
<evidence type="ECO:0000259" key="4">
    <source>
        <dbReference type="SMART" id="SM00839"/>
    </source>
</evidence>
<evidence type="ECO:0000313" key="5">
    <source>
        <dbReference type="EMBL" id="MFI9105481.1"/>
    </source>
</evidence>
<dbReference type="SUPFAM" id="SSF53223">
    <property type="entry name" value="Aminoacid dehydrogenase-like, N-terminal domain"/>
    <property type="match status" value="1"/>
</dbReference>
<dbReference type="InterPro" id="IPR036291">
    <property type="entry name" value="NAD(P)-bd_dom_sf"/>
</dbReference>
<reference evidence="5 6" key="1">
    <citation type="submission" date="2024-10" db="EMBL/GenBank/DDBJ databases">
        <title>The Natural Products Discovery Center: Release of the First 8490 Sequenced Strains for Exploring Actinobacteria Biosynthetic Diversity.</title>
        <authorList>
            <person name="Kalkreuter E."/>
            <person name="Kautsar S.A."/>
            <person name="Yang D."/>
            <person name="Bader C.D."/>
            <person name="Teijaro C.N."/>
            <person name="Fluegel L."/>
            <person name="Davis C.M."/>
            <person name="Simpson J.R."/>
            <person name="Lauterbach L."/>
            <person name="Steele A.D."/>
            <person name="Gui C."/>
            <person name="Meng S."/>
            <person name="Li G."/>
            <person name="Viehrig K."/>
            <person name="Ye F."/>
            <person name="Su P."/>
            <person name="Kiefer A.F."/>
            <person name="Nichols A."/>
            <person name="Cepeda A.J."/>
            <person name="Yan W."/>
            <person name="Fan B."/>
            <person name="Jiang Y."/>
            <person name="Adhikari A."/>
            <person name="Zheng C.-J."/>
            <person name="Schuster L."/>
            <person name="Cowan T.M."/>
            <person name="Smanski M.J."/>
            <person name="Chevrette M.G."/>
            <person name="De Carvalho L.P.S."/>
            <person name="Shen B."/>
        </authorList>
    </citation>
    <scope>NUCLEOTIDE SEQUENCE [LARGE SCALE GENOMIC DNA]</scope>
    <source>
        <strain evidence="5 6">NPDC053399</strain>
    </source>
</reference>
<dbReference type="Gene3D" id="3.40.50.720">
    <property type="entry name" value="NAD(P)-binding Rossmann-like Domain"/>
    <property type="match status" value="1"/>
</dbReference>
<keyword evidence="6" id="KW-1185">Reference proteome</keyword>
<dbReference type="EMBL" id="JBITYG010000012">
    <property type="protein sequence ID" value="MFI9105481.1"/>
    <property type="molecule type" value="Genomic_DNA"/>
</dbReference>
<feature type="domain" description="Glutamate/phenylalanine/leucine/valine/L-tryptophan dehydrogenase C-terminal" evidence="4">
    <location>
        <begin position="176"/>
        <end position="407"/>
    </location>
</feature>
<dbReference type="InterPro" id="IPR006097">
    <property type="entry name" value="Glu/Leu/Phe/Val/Trp_DH_dimer"/>
</dbReference>